<gene>
    <name evidence="32" type="primary">mrcA</name>
    <name evidence="32" type="ORF">AW08_00186</name>
</gene>
<evidence type="ECO:0000256" key="3">
    <source>
        <dbReference type="ARBA" id="ARBA00007090"/>
    </source>
</evidence>
<dbReference type="EC" id="2.4.99.28" evidence="24"/>
<evidence type="ECO:0000256" key="27">
    <source>
        <dbReference type="SAM" id="MobiDB-lite"/>
    </source>
</evidence>
<keyword evidence="33" id="KW-1185">Reference proteome</keyword>
<accession>A0A011MID1</accession>
<dbReference type="SUPFAM" id="SSF56601">
    <property type="entry name" value="beta-lactamase/transpeptidase-like"/>
    <property type="match status" value="1"/>
</dbReference>
<dbReference type="InterPro" id="IPR012338">
    <property type="entry name" value="Beta-lactam/transpept-like"/>
</dbReference>
<keyword evidence="7" id="KW-1003">Cell membrane</keyword>
<dbReference type="GO" id="GO:0006508">
    <property type="term" value="P:proteolysis"/>
    <property type="evidence" value="ECO:0007669"/>
    <property type="project" value="UniProtKB-KW"/>
</dbReference>
<evidence type="ECO:0000256" key="18">
    <source>
        <dbReference type="ARBA" id="ARBA00022989"/>
    </source>
</evidence>
<dbReference type="Proteomes" id="UP000020218">
    <property type="component" value="Unassembled WGS sequence"/>
</dbReference>
<evidence type="ECO:0000256" key="14">
    <source>
        <dbReference type="ARBA" id="ARBA00022801"/>
    </source>
</evidence>
<dbReference type="NCBIfam" id="TIGR02074">
    <property type="entry name" value="PBP_1a_fam"/>
    <property type="match status" value="1"/>
</dbReference>
<evidence type="ECO:0000256" key="12">
    <source>
        <dbReference type="ARBA" id="ARBA00022679"/>
    </source>
</evidence>
<keyword evidence="22" id="KW-0961">Cell wall biogenesis/degradation</keyword>
<evidence type="ECO:0000256" key="11">
    <source>
        <dbReference type="ARBA" id="ARBA00022676"/>
    </source>
</evidence>
<comment type="similarity">
    <text evidence="3">In the C-terminal section; belongs to the transpeptidase family.</text>
</comment>
<keyword evidence="17" id="KW-0573">Peptidoglycan synthesis</keyword>
<evidence type="ECO:0000256" key="10">
    <source>
        <dbReference type="ARBA" id="ARBA00022670"/>
    </source>
</evidence>
<feature type="region of interest" description="Disordered" evidence="27">
    <location>
        <begin position="744"/>
        <end position="763"/>
    </location>
</feature>
<dbReference type="InterPro" id="IPR023346">
    <property type="entry name" value="Lysozyme-like_dom_sf"/>
</dbReference>
<feature type="domain" description="Penicillin-binding protein OB-like" evidence="31">
    <location>
        <begin position="320"/>
        <end position="424"/>
    </location>
</feature>
<feature type="transmembrane region" description="Helical" evidence="28">
    <location>
        <begin position="7"/>
        <end position="34"/>
    </location>
</feature>
<comment type="subcellular location">
    <subcellularLocation>
        <location evidence="1">Cell inner membrane</location>
        <topology evidence="1">Single-pass type II membrane protein</topology>
    </subcellularLocation>
</comment>
<dbReference type="PATRIC" id="fig|1454001.3.peg.19"/>
<dbReference type="Pfam" id="PF00912">
    <property type="entry name" value="Transgly"/>
    <property type="match status" value="1"/>
</dbReference>
<evidence type="ECO:0000259" key="31">
    <source>
        <dbReference type="Pfam" id="PF17092"/>
    </source>
</evidence>
<dbReference type="UniPathway" id="UPA00219"/>
<comment type="similarity">
    <text evidence="4">In the N-terminal section; belongs to the glycosyltransferase 51 family.</text>
</comment>
<evidence type="ECO:0000256" key="19">
    <source>
        <dbReference type="ARBA" id="ARBA00023136"/>
    </source>
</evidence>
<dbReference type="GO" id="GO:0005886">
    <property type="term" value="C:plasma membrane"/>
    <property type="evidence" value="ECO:0007669"/>
    <property type="project" value="UniProtKB-SubCell"/>
</dbReference>
<dbReference type="EMBL" id="JFAX01000001">
    <property type="protein sequence ID" value="EXI69693.1"/>
    <property type="molecule type" value="Genomic_DNA"/>
</dbReference>
<keyword evidence="18 28" id="KW-1133">Transmembrane helix</keyword>
<dbReference type="InterPro" id="IPR036950">
    <property type="entry name" value="PBP_transglycosylase"/>
</dbReference>
<evidence type="ECO:0000256" key="20">
    <source>
        <dbReference type="ARBA" id="ARBA00023251"/>
    </source>
</evidence>
<comment type="caution">
    <text evidence="32">The sequence shown here is derived from an EMBL/GenBank/DDBJ whole genome shotgun (WGS) entry which is preliminary data.</text>
</comment>
<dbReference type="GO" id="GO:0008955">
    <property type="term" value="F:peptidoglycan glycosyltransferase activity"/>
    <property type="evidence" value="ECO:0007669"/>
    <property type="project" value="UniProtKB-EC"/>
</dbReference>
<evidence type="ECO:0000256" key="5">
    <source>
        <dbReference type="ARBA" id="ARBA00012448"/>
    </source>
</evidence>
<evidence type="ECO:0000256" key="22">
    <source>
        <dbReference type="ARBA" id="ARBA00023316"/>
    </source>
</evidence>
<evidence type="ECO:0000256" key="17">
    <source>
        <dbReference type="ARBA" id="ARBA00022984"/>
    </source>
</evidence>
<evidence type="ECO:0000256" key="26">
    <source>
        <dbReference type="ARBA" id="ARBA00060592"/>
    </source>
</evidence>
<dbReference type="SUPFAM" id="SSF53955">
    <property type="entry name" value="Lysozyme-like"/>
    <property type="match status" value="1"/>
</dbReference>
<evidence type="ECO:0000259" key="29">
    <source>
        <dbReference type="Pfam" id="PF00905"/>
    </source>
</evidence>
<evidence type="ECO:0000256" key="6">
    <source>
        <dbReference type="ARBA" id="ARBA00018638"/>
    </source>
</evidence>
<evidence type="ECO:0000256" key="9">
    <source>
        <dbReference type="ARBA" id="ARBA00022645"/>
    </source>
</evidence>
<dbReference type="InterPro" id="IPR001264">
    <property type="entry name" value="Glyco_trans_51"/>
</dbReference>
<evidence type="ECO:0000256" key="4">
    <source>
        <dbReference type="ARBA" id="ARBA00007739"/>
    </source>
</evidence>
<evidence type="ECO:0000256" key="24">
    <source>
        <dbReference type="ARBA" id="ARBA00044770"/>
    </source>
</evidence>
<dbReference type="InterPro" id="IPR050396">
    <property type="entry name" value="Glycosyltr_51/Transpeptidase"/>
</dbReference>
<comment type="catalytic activity">
    <reaction evidence="23">
        <text>Preferential cleavage: (Ac)2-L-Lys-D-Ala-|-D-Ala. Also transpeptidation of peptidyl-alanyl moieties that are N-acyl substituents of D-alanine.</text>
        <dbReference type="EC" id="3.4.16.4"/>
    </reaction>
</comment>
<evidence type="ECO:0000256" key="2">
    <source>
        <dbReference type="ARBA" id="ARBA00004752"/>
    </source>
</evidence>
<protein>
    <recommendedName>
        <fullName evidence="6">Penicillin-binding protein 1A</fullName>
        <ecNumber evidence="24">2.4.99.28</ecNumber>
        <ecNumber evidence="5">3.4.16.4</ecNumber>
    </recommendedName>
</protein>
<feature type="domain" description="Glycosyl transferase family 51" evidence="30">
    <location>
        <begin position="59"/>
        <end position="233"/>
    </location>
</feature>
<evidence type="ECO:0000259" key="30">
    <source>
        <dbReference type="Pfam" id="PF00912"/>
    </source>
</evidence>
<proteinExistence type="inferred from homology"/>
<evidence type="ECO:0000256" key="1">
    <source>
        <dbReference type="ARBA" id="ARBA00004249"/>
    </source>
</evidence>
<comment type="pathway">
    <text evidence="2">Cell wall biogenesis; peptidoglycan biosynthesis.</text>
</comment>
<organism evidence="32 33">
    <name type="scientific">Candidatus Accumulibacter adjunctus</name>
    <dbReference type="NCBI Taxonomy" id="1454001"/>
    <lineage>
        <taxon>Bacteria</taxon>
        <taxon>Pseudomonadati</taxon>
        <taxon>Pseudomonadota</taxon>
        <taxon>Betaproteobacteria</taxon>
        <taxon>Candidatus Accumulibacter</taxon>
    </lineage>
</organism>
<keyword evidence="20" id="KW-0046">Antibiotic resistance</keyword>
<comment type="pathway">
    <text evidence="26">Glycan biosynthesis.</text>
</comment>
<dbReference type="GO" id="GO:0008658">
    <property type="term" value="F:penicillin binding"/>
    <property type="evidence" value="ECO:0007669"/>
    <property type="project" value="InterPro"/>
</dbReference>
<evidence type="ECO:0000256" key="7">
    <source>
        <dbReference type="ARBA" id="ARBA00022475"/>
    </source>
</evidence>
<comment type="catalytic activity">
    <reaction evidence="25">
        <text>[GlcNAc-(1-&gt;4)-Mur2Ac(oyl-L-Ala-gamma-D-Glu-L-Lys-D-Ala-D-Ala)](n)-di-trans,octa-cis-undecaprenyl diphosphate + beta-D-GlcNAc-(1-&gt;4)-Mur2Ac(oyl-L-Ala-gamma-D-Glu-L-Lys-D-Ala-D-Ala)-di-trans,octa-cis-undecaprenyl diphosphate = [GlcNAc-(1-&gt;4)-Mur2Ac(oyl-L-Ala-gamma-D-Glu-L-Lys-D-Ala-D-Ala)](n+1)-di-trans,octa-cis-undecaprenyl diphosphate + di-trans,octa-cis-undecaprenyl diphosphate + H(+)</text>
        <dbReference type="Rhea" id="RHEA:23708"/>
        <dbReference type="Rhea" id="RHEA-COMP:9602"/>
        <dbReference type="Rhea" id="RHEA-COMP:9603"/>
        <dbReference type="ChEBI" id="CHEBI:15378"/>
        <dbReference type="ChEBI" id="CHEBI:58405"/>
        <dbReference type="ChEBI" id="CHEBI:60033"/>
        <dbReference type="ChEBI" id="CHEBI:78435"/>
        <dbReference type="EC" id="2.4.99.28"/>
    </reaction>
</comment>
<evidence type="ECO:0000256" key="16">
    <source>
        <dbReference type="ARBA" id="ARBA00022968"/>
    </source>
</evidence>
<keyword evidence="9" id="KW-0121">Carboxypeptidase</keyword>
<keyword evidence="14" id="KW-0378">Hydrolase</keyword>
<dbReference type="STRING" id="1454001.AW08_00186"/>
<sequence length="763" mass="84479">MPTALRWLLYPLVVVLGLAAIAAAMVAVVLSLAYPNLPSLEILTDYRPKIPLRVFTADGHLLGEFGEERRAVVSIQDVPAVLKQAVLAAEDERFYQHGGVDTLGVLRALHANLVGGGKRQGASTITQQVARNFFLSSEKTYTRKLYEALLSFKIERNLSKDQIFELYLNQIFLGQRAYGFAAAAHIYFGKQLGELTLAEAAMLAGLPKAPSAYNPIVNPRRARIRQEYVLRRMRDLGFISEAQHDAALAQALVLRRESNATPIHAEFVTEMARQIAAERFPDDVYTRGLRVFTTIHRDDQEAAYASVRRNILDYDRRHGYRGAEAYVDLAGIKSDTDEALEELLLEYQESEDLQPAIVLQADARKLRAFRRGGDVISITGEGLKFAARMLDDQAPPNKRLRRGAIIRVQTDDKGNWRIAQMPEVEGAFLAADPTDGAIRALVGGFDFQRNKFNHVTQAWRQPGSSFKPFIYSGALERGFTPASIVNDEPISFPATLTGSQAWEPKNYDGRYEGPMRLRTALAKSKNMVSIRVLQASGVRFIQDYITRFGFDAKKHPPYLTMALGAGSVTPWEMVAAYAVFANGGYRIRPYIVREIVDDKKQVLAQAESVTAGDENLRAIDPRNAYLMDSMLRDVTIYGTAARASATLKRRDLAGKTGTTNEHVDAWFCGYQQTVVACSWIGFDQPRNLGKGETGGTAALPAWIGYMTKALSNTPESFMSMPEGIVSVASPDAGKGPAQEVFYRENVPAQIEPEPPGDDVRAED</sequence>
<dbReference type="GO" id="GO:0008360">
    <property type="term" value="P:regulation of cell shape"/>
    <property type="evidence" value="ECO:0007669"/>
    <property type="project" value="UniProtKB-KW"/>
</dbReference>
<feature type="domain" description="Penicillin-binding protein transpeptidase" evidence="29">
    <location>
        <begin position="426"/>
        <end position="671"/>
    </location>
</feature>
<reference evidence="32" key="1">
    <citation type="submission" date="2014-02" db="EMBL/GenBank/DDBJ databases">
        <title>Expanding our view of genomic diversity in Candidatus Accumulibacter clades.</title>
        <authorList>
            <person name="Skennerton C.T."/>
            <person name="Barr J.J."/>
            <person name="Slater F.R."/>
            <person name="Bond P.L."/>
            <person name="Tyson G.W."/>
        </authorList>
    </citation>
    <scope>NUCLEOTIDE SEQUENCE [LARGE SCALE GENOMIC DNA]</scope>
</reference>
<evidence type="ECO:0000313" key="32">
    <source>
        <dbReference type="EMBL" id="EXI69693.1"/>
    </source>
</evidence>
<keyword evidence="15" id="KW-0133">Cell shape</keyword>
<dbReference type="EC" id="3.4.16.4" evidence="5"/>
<dbReference type="Gene3D" id="3.40.710.10">
    <property type="entry name" value="DD-peptidase/beta-lactamase superfamily"/>
    <property type="match status" value="2"/>
</dbReference>
<evidence type="ECO:0000256" key="25">
    <source>
        <dbReference type="ARBA" id="ARBA00049902"/>
    </source>
</evidence>
<name>A0A011MID1_9PROT</name>
<evidence type="ECO:0000256" key="21">
    <source>
        <dbReference type="ARBA" id="ARBA00023268"/>
    </source>
</evidence>
<dbReference type="Gene3D" id="1.10.3810.10">
    <property type="entry name" value="Biosynthetic peptidoglycan transglycosylase-like"/>
    <property type="match status" value="1"/>
</dbReference>
<dbReference type="Pfam" id="PF17092">
    <property type="entry name" value="PCB_OB"/>
    <property type="match status" value="1"/>
</dbReference>
<dbReference type="InterPro" id="IPR031376">
    <property type="entry name" value="PCB_OB"/>
</dbReference>
<dbReference type="GO" id="GO:0071555">
    <property type="term" value="P:cell wall organization"/>
    <property type="evidence" value="ECO:0007669"/>
    <property type="project" value="UniProtKB-KW"/>
</dbReference>
<dbReference type="InterPro" id="IPR001460">
    <property type="entry name" value="PCN-bd_Tpept"/>
</dbReference>
<dbReference type="PANTHER" id="PTHR32282:SF27">
    <property type="entry name" value="PENICILLIN-BINDING PROTEIN 1A"/>
    <property type="match status" value="1"/>
</dbReference>
<keyword evidence="12" id="KW-0808">Transferase</keyword>
<keyword evidence="10" id="KW-0645">Protease</keyword>
<keyword evidence="8" id="KW-0997">Cell inner membrane</keyword>
<dbReference type="Pfam" id="PF00905">
    <property type="entry name" value="Transpeptidase"/>
    <property type="match status" value="1"/>
</dbReference>
<evidence type="ECO:0000313" key="33">
    <source>
        <dbReference type="Proteomes" id="UP000020218"/>
    </source>
</evidence>
<evidence type="ECO:0000256" key="8">
    <source>
        <dbReference type="ARBA" id="ARBA00022519"/>
    </source>
</evidence>
<dbReference type="PANTHER" id="PTHR32282">
    <property type="entry name" value="BINDING PROTEIN TRANSPEPTIDASE, PUTATIVE-RELATED"/>
    <property type="match status" value="1"/>
</dbReference>
<dbReference type="GO" id="GO:0009002">
    <property type="term" value="F:serine-type D-Ala-D-Ala carboxypeptidase activity"/>
    <property type="evidence" value="ECO:0007669"/>
    <property type="project" value="UniProtKB-EC"/>
</dbReference>
<keyword evidence="21" id="KW-0511">Multifunctional enzyme</keyword>
<dbReference type="GO" id="GO:0046677">
    <property type="term" value="P:response to antibiotic"/>
    <property type="evidence" value="ECO:0007669"/>
    <property type="project" value="UniProtKB-KW"/>
</dbReference>
<keyword evidence="19 28" id="KW-0472">Membrane</keyword>
<dbReference type="GO" id="GO:0009252">
    <property type="term" value="P:peptidoglycan biosynthetic process"/>
    <property type="evidence" value="ECO:0007669"/>
    <property type="project" value="UniProtKB-UniPathway"/>
</dbReference>
<keyword evidence="11" id="KW-0328">Glycosyltransferase</keyword>
<dbReference type="GO" id="GO:0030288">
    <property type="term" value="C:outer membrane-bounded periplasmic space"/>
    <property type="evidence" value="ECO:0007669"/>
    <property type="project" value="TreeGrafter"/>
</dbReference>
<keyword evidence="13 28" id="KW-0812">Transmembrane</keyword>
<dbReference type="AlphaFoldDB" id="A0A011MID1"/>
<evidence type="ECO:0000256" key="23">
    <source>
        <dbReference type="ARBA" id="ARBA00034000"/>
    </source>
</evidence>
<keyword evidence="16" id="KW-0735">Signal-anchor</keyword>
<evidence type="ECO:0000256" key="28">
    <source>
        <dbReference type="SAM" id="Phobius"/>
    </source>
</evidence>
<evidence type="ECO:0000256" key="15">
    <source>
        <dbReference type="ARBA" id="ARBA00022960"/>
    </source>
</evidence>
<evidence type="ECO:0000256" key="13">
    <source>
        <dbReference type="ARBA" id="ARBA00022692"/>
    </source>
</evidence>
<dbReference type="FunFam" id="1.10.3810.10:FF:000003">
    <property type="entry name" value="Penicillin-binding protein 1a"/>
    <property type="match status" value="1"/>
</dbReference>